<evidence type="ECO:0000313" key="1">
    <source>
        <dbReference type="EMBL" id="GFS39101.1"/>
    </source>
</evidence>
<dbReference type="Proteomes" id="UP000886998">
    <property type="component" value="Unassembled WGS sequence"/>
</dbReference>
<protein>
    <submittedName>
        <fullName evidence="1">Uncharacterized protein</fullName>
    </submittedName>
</protein>
<dbReference type="EMBL" id="BMAV01025176">
    <property type="protein sequence ID" value="GFS39101.1"/>
    <property type="molecule type" value="Genomic_DNA"/>
</dbReference>
<keyword evidence="2" id="KW-1185">Reference proteome</keyword>
<proteinExistence type="predicted"/>
<accession>A0A8X6IC89</accession>
<gene>
    <name evidence="1" type="ORF">TNIN_468081</name>
</gene>
<reference evidence="1" key="1">
    <citation type="submission" date="2020-08" db="EMBL/GenBank/DDBJ databases">
        <title>Multicomponent nature underlies the extraordinary mechanical properties of spider dragline silk.</title>
        <authorList>
            <person name="Kono N."/>
            <person name="Nakamura H."/>
            <person name="Mori M."/>
            <person name="Yoshida Y."/>
            <person name="Ohtoshi R."/>
            <person name="Malay A.D."/>
            <person name="Moran D.A.P."/>
            <person name="Tomita M."/>
            <person name="Numata K."/>
            <person name="Arakawa K."/>
        </authorList>
    </citation>
    <scope>NUCLEOTIDE SEQUENCE</scope>
</reference>
<organism evidence="1 2">
    <name type="scientific">Trichonephila inaurata madagascariensis</name>
    <dbReference type="NCBI Taxonomy" id="2747483"/>
    <lineage>
        <taxon>Eukaryota</taxon>
        <taxon>Metazoa</taxon>
        <taxon>Ecdysozoa</taxon>
        <taxon>Arthropoda</taxon>
        <taxon>Chelicerata</taxon>
        <taxon>Arachnida</taxon>
        <taxon>Araneae</taxon>
        <taxon>Araneomorphae</taxon>
        <taxon>Entelegynae</taxon>
        <taxon>Araneoidea</taxon>
        <taxon>Nephilidae</taxon>
        <taxon>Trichonephila</taxon>
        <taxon>Trichonephila inaurata</taxon>
    </lineage>
</organism>
<dbReference type="AlphaFoldDB" id="A0A8X6IC89"/>
<name>A0A8X6IC89_9ARAC</name>
<evidence type="ECO:0000313" key="2">
    <source>
        <dbReference type="Proteomes" id="UP000886998"/>
    </source>
</evidence>
<comment type="caution">
    <text evidence="1">The sequence shown here is derived from an EMBL/GenBank/DDBJ whole genome shotgun (WGS) entry which is preliminary data.</text>
</comment>
<sequence>MVKCIIEVSVEQIVAGIVELHSEICLKEEHACITLKKTEPVVVVPESMPKDIKRSVQEKGHSRIKKNKDYYFILKLRQKIEYSIANSDHGILVIHKRKEKEGFLCPLQKEDVPLKAYYRCICIYNIFLRRLTSWYD</sequence>
<dbReference type="OrthoDB" id="364892at2759"/>